<evidence type="ECO:0000313" key="1">
    <source>
        <dbReference type="EMBL" id="WXB06848.1"/>
    </source>
</evidence>
<proteinExistence type="predicted"/>
<gene>
    <name evidence="1" type="ORF">LVJ94_06320</name>
</gene>
<protein>
    <submittedName>
        <fullName evidence="1">Uncharacterized protein</fullName>
    </submittedName>
</protein>
<organism evidence="1 2">
    <name type="scientific">Pendulispora rubella</name>
    <dbReference type="NCBI Taxonomy" id="2741070"/>
    <lineage>
        <taxon>Bacteria</taxon>
        <taxon>Pseudomonadati</taxon>
        <taxon>Myxococcota</taxon>
        <taxon>Myxococcia</taxon>
        <taxon>Myxococcales</taxon>
        <taxon>Sorangiineae</taxon>
        <taxon>Pendulisporaceae</taxon>
        <taxon>Pendulispora</taxon>
    </lineage>
</organism>
<reference evidence="1" key="1">
    <citation type="submission" date="2021-12" db="EMBL/GenBank/DDBJ databases">
        <title>Discovery of the Pendulisporaceae a myxobacterial family with distinct sporulation behavior and unique specialized metabolism.</title>
        <authorList>
            <person name="Garcia R."/>
            <person name="Popoff A."/>
            <person name="Bader C.D."/>
            <person name="Loehr J."/>
            <person name="Walesch S."/>
            <person name="Walt C."/>
            <person name="Boldt J."/>
            <person name="Bunk B."/>
            <person name="Haeckl F.J.F.P.J."/>
            <person name="Gunesch A.P."/>
            <person name="Birkelbach J."/>
            <person name="Nuebel U."/>
            <person name="Pietschmann T."/>
            <person name="Bach T."/>
            <person name="Mueller R."/>
        </authorList>
    </citation>
    <scope>NUCLEOTIDE SEQUENCE</scope>
    <source>
        <strain evidence="1">MSr11367</strain>
    </source>
</reference>
<dbReference type="Proteomes" id="UP001374803">
    <property type="component" value="Chromosome"/>
</dbReference>
<dbReference type="EMBL" id="CP089983">
    <property type="protein sequence ID" value="WXB06848.1"/>
    <property type="molecule type" value="Genomic_DNA"/>
</dbReference>
<dbReference type="RefSeq" id="WP_394836505.1">
    <property type="nucleotide sequence ID" value="NZ_CP089929.1"/>
</dbReference>
<keyword evidence="2" id="KW-1185">Reference proteome</keyword>
<evidence type="ECO:0000313" key="2">
    <source>
        <dbReference type="Proteomes" id="UP001374803"/>
    </source>
</evidence>
<name>A0ABZ2L7E2_9BACT</name>
<sequence length="233" mass="25790">MTSRPAHAEPNRGERTFDLGGLVEQSIRFVHDKMHTSEADSGPIADAWRLSSLATAEALFPSPDPTFRDRFVRLTAFEAVRTPRGGHHFGIPPAALQAPESAVGNAVRPSLLARDWNGAVSLFGRGALLTDYYRLTRSCRILVGRLSVEVGPFVPFVHVGAGTWRFDPDLMPLFPRQQALAVQFSAGFAVHLNKRVSLAWEVDHMMLYVEPREPHMGFDPHIVASFAVLQIAR</sequence>
<accession>A0ABZ2L7E2</accession>